<dbReference type="PROSITE" id="PS50011">
    <property type="entry name" value="PROTEIN_KINASE_DOM"/>
    <property type="match status" value="1"/>
</dbReference>
<keyword evidence="4" id="KW-0547">Nucleotide-binding</keyword>
<dbReference type="Pfam" id="PF00069">
    <property type="entry name" value="Pkinase"/>
    <property type="match status" value="2"/>
</dbReference>
<dbReference type="AlphaFoldDB" id="A0A9W9VZ91"/>
<keyword evidence="2" id="KW-0723">Serine/threonine-protein kinase</keyword>
<evidence type="ECO:0000313" key="11">
    <source>
        <dbReference type="Proteomes" id="UP001147747"/>
    </source>
</evidence>
<evidence type="ECO:0000256" key="5">
    <source>
        <dbReference type="ARBA" id="ARBA00022777"/>
    </source>
</evidence>
<dbReference type="EC" id="2.7.11.1" evidence="1"/>
<keyword evidence="3" id="KW-0808">Transferase</keyword>
<evidence type="ECO:0000256" key="7">
    <source>
        <dbReference type="ARBA" id="ARBA00047899"/>
    </source>
</evidence>
<name>A0A9W9VZ91_9EURO</name>
<dbReference type="InterPro" id="IPR051334">
    <property type="entry name" value="SRPK"/>
</dbReference>
<protein>
    <recommendedName>
        <fullName evidence="1">non-specific serine/threonine protein kinase</fullName>
        <ecNumber evidence="1">2.7.11.1</ecNumber>
    </recommendedName>
</protein>
<keyword evidence="11" id="KW-1185">Reference proteome</keyword>
<dbReference type="PANTHER" id="PTHR47634:SF9">
    <property type="entry name" value="PROTEIN KINASE DOMAIN-CONTAINING PROTEIN-RELATED"/>
    <property type="match status" value="1"/>
</dbReference>
<accession>A0A9W9VZ91</accession>
<dbReference type="InterPro" id="IPR011009">
    <property type="entry name" value="Kinase-like_dom_sf"/>
</dbReference>
<dbReference type="GO" id="GO:0005524">
    <property type="term" value="F:ATP binding"/>
    <property type="evidence" value="ECO:0007669"/>
    <property type="project" value="UniProtKB-KW"/>
</dbReference>
<dbReference type="OrthoDB" id="5979581at2759"/>
<dbReference type="EMBL" id="JAPZBU010000008">
    <property type="protein sequence ID" value="KAJ5392128.1"/>
    <property type="molecule type" value="Genomic_DNA"/>
</dbReference>
<dbReference type="SMART" id="SM00220">
    <property type="entry name" value="S_TKc"/>
    <property type="match status" value="1"/>
</dbReference>
<dbReference type="Gene3D" id="3.30.200.20">
    <property type="entry name" value="Phosphorylase Kinase, domain 1"/>
    <property type="match status" value="1"/>
</dbReference>
<gene>
    <name evidence="10" type="ORF">N7509_007618</name>
</gene>
<dbReference type="Proteomes" id="UP001147747">
    <property type="component" value="Unassembled WGS sequence"/>
</dbReference>
<dbReference type="GeneID" id="81371235"/>
<sequence>MRRFERIYDVVEPVEEYRAGGYHPVHLEDTFHHRYHVVGKWGFGQSSTVWLAKDTRLQRYVTLKILKANVSSDSQELSILLHLSKASTDCPGRNIVLQLLDHFEHRSPNGLHLCLVFPVMMSDGEAMTVRERPRYSDYVRNISKQLLQGLNFIHDQGLIHGDLQPANILFTLNSNLSSEILTEPELSYIQWLPGIESDNSAPRYLVTSQRPRGMLDDVAFSALTVKIGDMGGDYKLLTVTIALWNIQYNASPVTPVALRAPELLFQHSWNQKIDIWALGCLIFQLTTNEALFPIECFGCSKDEVDRTLRSLIDNLFEGGILQFTSRIREKVPTDFGQEESENLADFLWAMLQEYAEDRKATAELLSHPFIVGLSGAANGESSRYMTHSVR</sequence>
<evidence type="ECO:0000256" key="6">
    <source>
        <dbReference type="ARBA" id="ARBA00022840"/>
    </source>
</evidence>
<comment type="catalytic activity">
    <reaction evidence="7">
        <text>L-threonyl-[protein] + ATP = O-phospho-L-threonyl-[protein] + ADP + H(+)</text>
        <dbReference type="Rhea" id="RHEA:46608"/>
        <dbReference type="Rhea" id="RHEA-COMP:11060"/>
        <dbReference type="Rhea" id="RHEA-COMP:11605"/>
        <dbReference type="ChEBI" id="CHEBI:15378"/>
        <dbReference type="ChEBI" id="CHEBI:30013"/>
        <dbReference type="ChEBI" id="CHEBI:30616"/>
        <dbReference type="ChEBI" id="CHEBI:61977"/>
        <dbReference type="ChEBI" id="CHEBI:456216"/>
        <dbReference type="EC" id="2.7.11.1"/>
    </reaction>
</comment>
<keyword evidence="5" id="KW-0418">Kinase</keyword>
<dbReference type="GO" id="GO:0004674">
    <property type="term" value="F:protein serine/threonine kinase activity"/>
    <property type="evidence" value="ECO:0007669"/>
    <property type="project" value="UniProtKB-KW"/>
</dbReference>
<dbReference type="PANTHER" id="PTHR47634">
    <property type="entry name" value="PROTEIN KINASE DOMAIN-CONTAINING PROTEIN-RELATED"/>
    <property type="match status" value="1"/>
</dbReference>
<dbReference type="Gene3D" id="1.10.510.10">
    <property type="entry name" value="Transferase(Phosphotransferase) domain 1"/>
    <property type="match status" value="1"/>
</dbReference>
<proteinExistence type="predicted"/>
<comment type="catalytic activity">
    <reaction evidence="8">
        <text>L-seryl-[protein] + ATP = O-phospho-L-seryl-[protein] + ADP + H(+)</text>
        <dbReference type="Rhea" id="RHEA:17989"/>
        <dbReference type="Rhea" id="RHEA-COMP:9863"/>
        <dbReference type="Rhea" id="RHEA-COMP:11604"/>
        <dbReference type="ChEBI" id="CHEBI:15378"/>
        <dbReference type="ChEBI" id="CHEBI:29999"/>
        <dbReference type="ChEBI" id="CHEBI:30616"/>
        <dbReference type="ChEBI" id="CHEBI:83421"/>
        <dbReference type="ChEBI" id="CHEBI:456216"/>
        <dbReference type="EC" id="2.7.11.1"/>
    </reaction>
</comment>
<dbReference type="GO" id="GO:0050684">
    <property type="term" value="P:regulation of mRNA processing"/>
    <property type="evidence" value="ECO:0007669"/>
    <property type="project" value="TreeGrafter"/>
</dbReference>
<reference evidence="10" key="2">
    <citation type="journal article" date="2023" name="IMA Fungus">
        <title>Comparative genomic study of the Penicillium genus elucidates a diverse pangenome and 15 lateral gene transfer events.</title>
        <authorList>
            <person name="Petersen C."/>
            <person name="Sorensen T."/>
            <person name="Nielsen M.R."/>
            <person name="Sondergaard T.E."/>
            <person name="Sorensen J.L."/>
            <person name="Fitzpatrick D.A."/>
            <person name="Frisvad J.C."/>
            <person name="Nielsen K.L."/>
        </authorList>
    </citation>
    <scope>NUCLEOTIDE SEQUENCE</scope>
    <source>
        <strain evidence="10">IBT 29677</strain>
    </source>
</reference>
<dbReference type="GO" id="GO:0000245">
    <property type="term" value="P:spliceosomal complex assembly"/>
    <property type="evidence" value="ECO:0007669"/>
    <property type="project" value="TreeGrafter"/>
</dbReference>
<dbReference type="RefSeq" id="XP_056487806.1">
    <property type="nucleotide sequence ID" value="XM_056632255.1"/>
</dbReference>
<reference evidence="10" key="1">
    <citation type="submission" date="2022-12" db="EMBL/GenBank/DDBJ databases">
        <authorList>
            <person name="Petersen C."/>
        </authorList>
    </citation>
    <scope>NUCLEOTIDE SEQUENCE</scope>
    <source>
        <strain evidence="10">IBT 29677</strain>
    </source>
</reference>
<keyword evidence="6" id="KW-0067">ATP-binding</keyword>
<dbReference type="SUPFAM" id="SSF56112">
    <property type="entry name" value="Protein kinase-like (PK-like)"/>
    <property type="match status" value="1"/>
</dbReference>
<dbReference type="InterPro" id="IPR000719">
    <property type="entry name" value="Prot_kinase_dom"/>
</dbReference>
<evidence type="ECO:0000259" key="9">
    <source>
        <dbReference type="PROSITE" id="PS50011"/>
    </source>
</evidence>
<comment type="caution">
    <text evidence="10">The sequence shown here is derived from an EMBL/GenBank/DDBJ whole genome shotgun (WGS) entry which is preliminary data.</text>
</comment>
<organism evidence="10 11">
    <name type="scientific">Penicillium cosmopolitanum</name>
    <dbReference type="NCBI Taxonomy" id="1131564"/>
    <lineage>
        <taxon>Eukaryota</taxon>
        <taxon>Fungi</taxon>
        <taxon>Dikarya</taxon>
        <taxon>Ascomycota</taxon>
        <taxon>Pezizomycotina</taxon>
        <taxon>Eurotiomycetes</taxon>
        <taxon>Eurotiomycetidae</taxon>
        <taxon>Eurotiales</taxon>
        <taxon>Aspergillaceae</taxon>
        <taxon>Penicillium</taxon>
    </lineage>
</organism>
<evidence type="ECO:0000256" key="1">
    <source>
        <dbReference type="ARBA" id="ARBA00012513"/>
    </source>
</evidence>
<feature type="domain" description="Protein kinase" evidence="9">
    <location>
        <begin position="35"/>
        <end position="370"/>
    </location>
</feature>
<evidence type="ECO:0000256" key="2">
    <source>
        <dbReference type="ARBA" id="ARBA00022527"/>
    </source>
</evidence>
<evidence type="ECO:0000256" key="4">
    <source>
        <dbReference type="ARBA" id="ARBA00022741"/>
    </source>
</evidence>
<evidence type="ECO:0000313" key="10">
    <source>
        <dbReference type="EMBL" id="KAJ5392128.1"/>
    </source>
</evidence>
<evidence type="ECO:0000256" key="8">
    <source>
        <dbReference type="ARBA" id="ARBA00048679"/>
    </source>
</evidence>
<evidence type="ECO:0000256" key="3">
    <source>
        <dbReference type="ARBA" id="ARBA00022679"/>
    </source>
</evidence>